<keyword evidence="4" id="KW-1185">Reference proteome</keyword>
<reference evidence="3 4" key="1">
    <citation type="submission" date="2023-01" db="EMBL/GenBank/DDBJ databases">
        <title>Novel diversity within Roseofilum (Cyanobacteria; Desertifilaceae) from marine benthic mats with descriptions of four novel species.</title>
        <authorList>
            <person name="Wang Y."/>
            <person name="Berthold D.E."/>
            <person name="Hu J."/>
            <person name="Lefler F.W."/>
            <person name="Laughinghouse H.D. IV."/>
        </authorList>
    </citation>
    <scope>NUCLEOTIDE SEQUENCE [LARGE SCALE GENOMIC DNA]</scope>
    <source>
        <strain evidence="3 4">BLCC-M114</strain>
    </source>
</reference>
<dbReference type="InterPro" id="IPR011010">
    <property type="entry name" value="DNA_brk_join_enz"/>
</dbReference>
<accession>A0ABT7B166</accession>
<sequence>MSITQSVIGQIKRDIHLGKFDPSLQAYSQNHIDNENRMVTFLEESLQWGLDDVWEFYKDIKRNDAPLTTQKNHWAMVDNAIGRLSPSELISHSAKGLVTALLLYYGGATLERLLNNIIAASNLAYEHGKIAESYWGKVKKQLPSRKQQKRDSNRTQKAYSVDEVAAILEALKSDKYCPHKSAYSHSNYYRFVEFLVLTGCRPGEAIALTWGDIEGGKIRFNKSYSLGVLKGTKNGKTRYFPINDRLNDCLMDALMGLNLVPMVNGYFLPVAADIDEGVTNCKNALKPDLLSCLVFSSITGGYINLQNFTNRVFKRVIDGLYNDGLIKQKLPTYNLRNTSASFYLRMGVDRATIAHLFETSGEMLDRHYFSPDASVELPEM</sequence>
<dbReference type="PROSITE" id="PS51898">
    <property type="entry name" value="TYR_RECOMBINASE"/>
    <property type="match status" value="1"/>
</dbReference>
<dbReference type="SUPFAM" id="SSF56349">
    <property type="entry name" value="DNA breaking-rejoining enzymes"/>
    <property type="match status" value="1"/>
</dbReference>
<evidence type="ECO:0000313" key="3">
    <source>
        <dbReference type="EMBL" id="MDJ1172908.1"/>
    </source>
</evidence>
<comment type="caution">
    <text evidence="3">The sequence shown here is derived from an EMBL/GenBank/DDBJ whole genome shotgun (WGS) entry which is preliminary data.</text>
</comment>
<proteinExistence type="predicted"/>
<gene>
    <name evidence="3" type="ORF">PMG25_02270</name>
</gene>
<evidence type="ECO:0000313" key="4">
    <source>
        <dbReference type="Proteomes" id="UP001235849"/>
    </source>
</evidence>
<dbReference type="InterPro" id="IPR013762">
    <property type="entry name" value="Integrase-like_cat_sf"/>
</dbReference>
<dbReference type="EMBL" id="JAQOSO010000009">
    <property type="protein sequence ID" value="MDJ1172908.1"/>
    <property type="molecule type" value="Genomic_DNA"/>
</dbReference>
<evidence type="ECO:0000259" key="2">
    <source>
        <dbReference type="PROSITE" id="PS51898"/>
    </source>
</evidence>
<dbReference type="InterPro" id="IPR050090">
    <property type="entry name" value="Tyrosine_recombinase_XerCD"/>
</dbReference>
<feature type="domain" description="Tyr recombinase" evidence="2">
    <location>
        <begin position="154"/>
        <end position="380"/>
    </location>
</feature>
<dbReference type="Pfam" id="PF00589">
    <property type="entry name" value="Phage_integrase"/>
    <property type="match status" value="1"/>
</dbReference>
<dbReference type="PANTHER" id="PTHR30349:SF64">
    <property type="entry name" value="PROPHAGE INTEGRASE INTD-RELATED"/>
    <property type="match status" value="1"/>
</dbReference>
<organism evidence="3 4">
    <name type="scientific">Roseofilum capinflatum BLCC-M114</name>
    <dbReference type="NCBI Taxonomy" id="3022440"/>
    <lineage>
        <taxon>Bacteria</taxon>
        <taxon>Bacillati</taxon>
        <taxon>Cyanobacteriota</taxon>
        <taxon>Cyanophyceae</taxon>
        <taxon>Desertifilales</taxon>
        <taxon>Desertifilaceae</taxon>
        <taxon>Roseofilum</taxon>
        <taxon>Roseofilum capinflatum</taxon>
    </lineage>
</organism>
<keyword evidence="1" id="KW-0233">DNA recombination</keyword>
<evidence type="ECO:0000256" key="1">
    <source>
        <dbReference type="ARBA" id="ARBA00023172"/>
    </source>
</evidence>
<dbReference type="InterPro" id="IPR002104">
    <property type="entry name" value="Integrase_catalytic"/>
</dbReference>
<name>A0ABT7B166_9CYAN</name>
<protein>
    <submittedName>
        <fullName evidence="3">Tyrosine-type recombinase/integrase</fullName>
    </submittedName>
</protein>
<dbReference type="PANTHER" id="PTHR30349">
    <property type="entry name" value="PHAGE INTEGRASE-RELATED"/>
    <property type="match status" value="1"/>
</dbReference>
<dbReference type="Proteomes" id="UP001235849">
    <property type="component" value="Unassembled WGS sequence"/>
</dbReference>
<dbReference type="Gene3D" id="1.10.443.10">
    <property type="entry name" value="Intergrase catalytic core"/>
    <property type="match status" value="1"/>
</dbReference>
<dbReference type="RefSeq" id="WP_283765287.1">
    <property type="nucleotide sequence ID" value="NZ_JAQOSO010000009.1"/>
</dbReference>